<dbReference type="Gene3D" id="1.10.287.950">
    <property type="entry name" value="Methyl-accepting chemotaxis protein"/>
    <property type="match status" value="1"/>
</dbReference>
<gene>
    <name evidence="7" type="ORF">EDD66_105172</name>
</gene>
<dbReference type="OrthoDB" id="13222at2"/>
<dbReference type="SMART" id="SM00304">
    <property type="entry name" value="HAMP"/>
    <property type="match status" value="1"/>
</dbReference>
<evidence type="ECO:0000313" key="8">
    <source>
        <dbReference type="Proteomes" id="UP000273083"/>
    </source>
</evidence>
<feature type="domain" description="HAMP" evidence="6">
    <location>
        <begin position="346"/>
        <end position="398"/>
    </location>
</feature>
<comment type="similarity">
    <text evidence="2">Belongs to the methyl-accepting chemotaxis (MCP) protein family.</text>
</comment>
<keyword evidence="4" id="KW-0812">Transmembrane</keyword>
<dbReference type="GO" id="GO:0004888">
    <property type="term" value="F:transmembrane signaling receptor activity"/>
    <property type="evidence" value="ECO:0007669"/>
    <property type="project" value="InterPro"/>
</dbReference>
<dbReference type="AlphaFoldDB" id="A0A3N1XNG2"/>
<dbReference type="GO" id="GO:0007165">
    <property type="term" value="P:signal transduction"/>
    <property type="evidence" value="ECO:0007669"/>
    <property type="project" value="UniProtKB-KW"/>
</dbReference>
<dbReference type="PROSITE" id="PS50111">
    <property type="entry name" value="CHEMOTAXIS_TRANSDUC_2"/>
    <property type="match status" value="1"/>
</dbReference>
<dbReference type="Pfam" id="PF00015">
    <property type="entry name" value="MCPsignal"/>
    <property type="match status" value="1"/>
</dbReference>
<dbReference type="PANTHER" id="PTHR32089:SF112">
    <property type="entry name" value="LYSOZYME-LIKE PROTEIN-RELATED"/>
    <property type="match status" value="1"/>
</dbReference>
<evidence type="ECO:0000313" key="7">
    <source>
        <dbReference type="EMBL" id="ROR28233.1"/>
    </source>
</evidence>
<evidence type="ECO:0000256" key="4">
    <source>
        <dbReference type="SAM" id="Phobius"/>
    </source>
</evidence>
<keyword evidence="8" id="KW-1185">Reference proteome</keyword>
<keyword evidence="4" id="KW-1133">Transmembrane helix</keyword>
<feature type="domain" description="Methyl-accepting transducer" evidence="5">
    <location>
        <begin position="417"/>
        <end position="653"/>
    </location>
</feature>
<name>A0A3N1XNG2_9FIRM</name>
<dbReference type="InterPro" id="IPR003660">
    <property type="entry name" value="HAMP_dom"/>
</dbReference>
<reference evidence="7 8" key="1">
    <citation type="submission" date="2018-11" db="EMBL/GenBank/DDBJ databases">
        <title>Genomic Encyclopedia of Type Strains, Phase IV (KMG-IV): sequencing the most valuable type-strain genomes for metagenomic binning, comparative biology and taxonomic classification.</title>
        <authorList>
            <person name="Goeker M."/>
        </authorList>
    </citation>
    <scope>NUCLEOTIDE SEQUENCE [LARGE SCALE GENOMIC DNA]</scope>
    <source>
        <strain evidence="7 8">DSM 26537</strain>
    </source>
</reference>
<dbReference type="PROSITE" id="PS50885">
    <property type="entry name" value="HAMP"/>
    <property type="match status" value="1"/>
</dbReference>
<evidence type="ECO:0000259" key="5">
    <source>
        <dbReference type="PROSITE" id="PS50111"/>
    </source>
</evidence>
<keyword evidence="4" id="KW-0472">Membrane</keyword>
<dbReference type="InterPro" id="IPR004090">
    <property type="entry name" value="Chemotax_Me-accpt_rcpt"/>
</dbReference>
<dbReference type="GO" id="GO:0016020">
    <property type="term" value="C:membrane"/>
    <property type="evidence" value="ECO:0007669"/>
    <property type="project" value="InterPro"/>
</dbReference>
<dbReference type="PANTHER" id="PTHR32089">
    <property type="entry name" value="METHYL-ACCEPTING CHEMOTAXIS PROTEIN MCPB"/>
    <property type="match status" value="1"/>
</dbReference>
<dbReference type="Proteomes" id="UP000273083">
    <property type="component" value="Unassembled WGS sequence"/>
</dbReference>
<dbReference type="CDD" id="cd06225">
    <property type="entry name" value="HAMP"/>
    <property type="match status" value="1"/>
</dbReference>
<evidence type="ECO:0000256" key="3">
    <source>
        <dbReference type="PROSITE-ProRule" id="PRU00284"/>
    </source>
</evidence>
<proteinExistence type="inferred from homology"/>
<evidence type="ECO:0000256" key="2">
    <source>
        <dbReference type="ARBA" id="ARBA00029447"/>
    </source>
</evidence>
<protein>
    <submittedName>
        <fullName evidence="7">Methyl-accepting chemotaxis protein</fullName>
    </submittedName>
</protein>
<dbReference type="PRINTS" id="PR00260">
    <property type="entry name" value="CHEMTRNSDUCR"/>
</dbReference>
<organism evidence="7 8">
    <name type="scientific">Mobilisporobacter senegalensis</name>
    <dbReference type="NCBI Taxonomy" id="1329262"/>
    <lineage>
        <taxon>Bacteria</taxon>
        <taxon>Bacillati</taxon>
        <taxon>Bacillota</taxon>
        <taxon>Clostridia</taxon>
        <taxon>Lachnospirales</taxon>
        <taxon>Lachnospiraceae</taxon>
        <taxon>Mobilisporobacter</taxon>
    </lineage>
</organism>
<feature type="transmembrane region" description="Helical" evidence="4">
    <location>
        <begin position="35"/>
        <end position="54"/>
    </location>
</feature>
<comment type="caution">
    <text evidence="7">The sequence shown here is derived from an EMBL/GenBank/DDBJ whole genome shotgun (WGS) entry which is preliminary data.</text>
</comment>
<dbReference type="RefSeq" id="WP_123609411.1">
    <property type="nucleotide sequence ID" value="NZ_RJVG01000005.1"/>
</dbReference>
<dbReference type="SUPFAM" id="SSF58104">
    <property type="entry name" value="Methyl-accepting chemotaxis protein (MCP) signaling domain"/>
    <property type="match status" value="1"/>
</dbReference>
<dbReference type="Pfam" id="PF00672">
    <property type="entry name" value="HAMP"/>
    <property type="match status" value="1"/>
</dbReference>
<dbReference type="InterPro" id="IPR004089">
    <property type="entry name" value="MCPsignal_dom"/>
</dbReference>
<feature type="transmembrane region" description="Helical" evidence="4">
    <location>
        <begin position="325"/>
        <end position="348"/>
    </location>
</feature>
<dbReference type="GO" id="GO:0006935">
    <property type="term" value="P:chemotaxis"/>
    <property type="evidence" value="ECO:0007669"/>
    <property type="project" value="InterPro"/>
</dbReference>
<dbReference type="SMART" id="SM00283">
    <property type="entry name" value="MA"/>
    <property type="match status" value="1"/>
</dbReference>
<evidence type="ECO:0000256" key="1">
    <source>
        <dbReference type="ARBA" id="ARBA00023224"/>
    </source>
</evidence>
<dbReference type="Gene3D" id="3.30.450.20">
    <property type="entry name" value="PAS domain"/>
    <property type="match status" value="1"/>
</dbReference>
<sequence length="703" mass="77407">MKKKLLSRKIHKERIINKRKRSYIFDSMGSIRVKLIGAFIIPVGLIIVLGVVSYSKASSGLIRNYELATISTINSLTEYLDFGFSTVESKANMLNSNSTLMKYYSGYYRDNKVEELKQYEYVKSLIASNIWTETYISNIYLFSKYGRAFGVSADGAEGEALYDNYMESKDGLSFIESGEKTTWVGRHSFIDEHVSNGKDYSISHMSYLYNSSGRPIGFIVIDVNNDYIEKVLDNSGMLDKGSVAFITSDGKEIVGGKQLKDYKLSEQDYFMKAINSDDKQGYSYINIGDKEYMFSYSKTSKGNALLCALIPKAEIIKEAKEMKEVTLIIVFLASIIAIICGTIIASGIGNVINKTNQVLNVTAQGNLGVRVEMKRKDEFAILARSINHMIESMMGLIQKVTVISATVSHSAFDVSGSSQVLLDATKKINESLLDIEQGIMLQAEDSSNCLAEMSTLSKQINEIYLNTSAIGDSAKETKSVVRHGFTIISELEQKAKNTTKITREVIRNIEDLEKESDSIGEIVQTINAIAEETNLLALNASIEAARAGEFGKGFSVVADEIRKLSNQSTTAANQIDNIIIGIHQKTIKTVGVAKEAEGIVASQSDALGHTIALFSEINEHVEELTRNLIKISERMVEIEHAKEDTLGAIENISSVSQETASASNELAGITTEQLRAVETLTAAAAKLDEDAKDLDESVAIFKI</sequence>
<accession>A0A3N1XNG2</accession>
<dbReference type="Gene3D" id="1.10.8.500">
    <property type="entry name" value="HAMP domain in histidine kinase"/>
    <property type="match status" value="1"/>
</dbReference>
<evidence type="ECO:0000259" key="6">
    <source>
        <dbReference type="PROSITE" id="PS50885"/>
    </source>
</evidence>
<keyword evidence="1 3" id="KW-0807">Transducer</keyword>
<dbReference type="EMBL" id="RJVG01000005">
    <property type="protein sequence ID" value="ROR28233.1"/>
    <property type="molecule type" value="Genomic_DNA"/>
</dbReference>